<sequence>MKTLLVLPASLLLLTLTAPVGCAEEPEIKVANVAAGIKLSCGDVNQIQNKNGDRIETLKYDDENTGEYTCAVSSADGSIQLGPKIFVKYRTCDDCIEIDMASIVGMAVGDVVATIVIGVAVYLLVSQTRAGPITSVKKSSDRQHLVPNSGRSSAPDDHYQPLKNRQKDIYDMPNNRRPQPPN</sequence>
<dbReference type="InterPro" id="IPR015484">
    <property type="entry name" value="CD3_esu/gsu/dsu"/>
</dbReference>
<dbReference type="AlphaFoldDB" id="A0A6J2QV77"/>
<dbReference type="OrthoDB" id="8941324at2759"/>
<keyword evidence="3" id="KW-0732">Signal</keyword>
<dbReference type="KEGG" id="cgob:115017922"/>
<organism evidence="4 5">
    <name type="scientific">Cottoperca gobio</name>
    <name type="common">Frogmouth</name>
    <name type="synonym">Aphritis gobio</name>
    <dbReference type="NCBI Taxonomy" id="56716"/>
    <lineage>
        <taxon>Eukaryota</taxon>
        <taxon>Metazoa</taxon>
        <taxon>Chordata</taxon>
        <taxon>Craniata</taxon>
        <taxon>Vertebrata</taxon>
        <taxon>Euteleostomi</taxon>
        <taxon>Actinopterygii</taxon>
        <taxon>Neopterygii</taxon>
        <taxon>Teleostei</taxon>
        <taxon>Neoteleostei</taxon>
        <taxon>Acanthomorphata</taxon>
        <taxon>Eupercaria</taxon>
        <taxon>Perciformes</taxon>
        <taxon>Notothenioidei</taxon>
        <taxon>Bovichtidae</taxon>
        <taxon>Cottoperca</taxon>
    </lineage>
</organism>
<dbReference type="GO" id="GO:0009897">
    <property type="term" value="C:external side of plasma membrane"/>
    <property type="evidence" value="ECO:0007669"/>
    <property type="project" value="TreeGrafter"/>
</dbReference>
<dbReference type="RefSeq" id="XP_029302518.1">
    <property type="nucleotide sequence ID" value="XM_029446658.1"/>
</dbReference>
<evidence type="ECO:0000256" key="2">
    <source>
        <dbReference type="SAM" id="Phobius"/>
    </source>
</evidence>
<dbReference type="RefSeq" id="XP_029302519.1">
    <property type="nucleotide sequence ID" value="XM_029446659.1"/>
</dbReference>
<keyword evidence="2" id="KW-0812">Transmembrane</keyword>
<name>A0A6J2QV77_COTGO</name>
<protein>
    <submittedName>
        <fullName evidence="5 6">T-cell surface glycoprotein CD3 gamma chain-like</fullName>
    </submittedName>
</protein>
<dbReference type="PANTHER" id="PTHR10570:SF8">
    <property type="entry name" value="T-CELL SURFACE GLYCOPROTEIN CD3 GAMMA CHAIN"/>
    <property type="match status" value="1"/>
</dbReference>
<evidence type="ECO:0000256" key="3">
    <source>
        <dbReference type="SAM" id="SignalP"/>
    </source>
</evidence>
<dbReference type="GO" id="GO:0045059">
    <property type="term" value="P:positive thymic T cell selection"/>
    <property type="evidence" value="ECO:0007669"/>
    <property type="project" value="TreeGrafter"/>
</dbReference>
<dbReference type="Proteomes" id="UP000504630">
    <property type="component" value="Chromosome 13"/>
</dbReference>
<feature type="region of interest" description="Disordered" evidence="1">
    <location>
        <begin position="134"/>
        <end position="182"/>
    </location>
</feature>
<gene>
    <name evidence="5 6" type="primary">LOC115017922</name>
</gene>
<accession>A0A6J2QV77</accession>
<evidence type="ECO:0000256" key="1">
    <source>
        <dbReference type="SAM" id="MobiDB-lite"/>
    </source>
</evidence>
<evidence type="ECO:0000313" key="5">
    <source>
        <dbReference type="RefSeq" id="XP_029302518.1"/>
    </source>
</evidence>
<dbReference type="GO" id="GO:0004888">
    <property type="term" value="F:transmembrane signaling receptor activity"/>
    <property type="evidence" value="ECO:0007669"/>
    <property type="project" value="TreeGrafter"/>
</dbReference>
<dbReference type="GeneID" id="115017922"/>
<keyword evidence="4" id="KW-1185">Reference proteome</keyword>
<evidence type="ECO:0000313" key="4">
    <source>
        <dbReference type="Proteomes" id="UP000504630"/>
    </source>
</evidence>
<reference evidence="5 6" key="1">
    <citation type="submission" date="2025-04" db="UniProtKB">
        <authorList>
            <consortium name="RefSeq"/>
        </authorList>
    </citation>
    <scope>IDENTIFICATION</scope>
</reference>
<dbReference type="GO" id="GO:0042105">
    <property type="term" value="C:alpha-beta T cell receptor complex"/>
    <property type="evidence" value="ECO:0007669"/>
    <property type="project" value="TreeGrafter"/>
</dbReference>
<dbReference type="GO" id="GO:0007166">
    <property type="term" value="P:cell surface receptor signaling pathway"/>
    <property type="evidence" value="ECO:0007669"/>
    <property type="project" value="TreeGrafter"/>
</dbReference>
<feature type="signal peptide" evidence="3">
    <location>
        <begin position="1"/>
        <end position="23"/>
    </location>
</feature>
<keyword evidence="2" id="KW-0472">Membrane</keyword>
<feature type="chain" id="PRO_5044642432" evidence="3">
    <location>
        <begin position="24"/>
        <end position="182"/>
    </location>
</feature>
<dbReference type="PANTHER" id="PTHR10570">
    <property type="entry name" value="T-CELL SURFACE GLYCOPROTEIN CD3 GAMMA CHAIN / DELTA CHAIN"/>
    <property type="match status" value="1"/>
</dbReference>
<feature type="compositionally biased region" description="Basic and acidic residues" evidence="1">
    <location>
        <begin position="154"/>
        <end position="170"/>
    </location>
</feature>
<evidence type="ECO:0000313" key="6">
    <source>
        <dbReference type="RefSeq" id="XP_029302519.1"/>
    </source>
</evidence>
<keyword evidence="2" id="KW-1133">Transmembrane helix</keyword>
<proteinExistence type="predicted"/>
<dbReference type="GeneTree" id="ENSGT00940000173857"/>
<feature type="transmembrane region" description="Helical" evidence="2">
    <location>
        <begin position="100"/>
        <end position="125"/>
    </location>
</feature>